<dbReference type="InterPro" id="IPR035901">
    <property type="entry name" value="GIY-YIG_endonuc_sf"/>
</dbReference>
<dbReference type="PROSITE" id="PS50164">
    <property type="entry name" value="GIY_YIG"/>
    <property type="match status" value="1"/>
</dbReference>
<dbReference type="RefSeq" id="WP_354494863.1">
    <property type="nucleotide sequence ID" value="NZ_JBEPMC010000048.1"/>
</dbReference>
<keyword evidence="3" id="KW-0378">Hydrolase</keyword>
<dbReference type="GO" id="GO:0004519">
    <property type="term" value="F:endonuclease activity"/>
    <property type="evidence" value="ECO:0007669"/>
    <property type="project" value="UniProtKB-KW"/>
</dbReference>
<name>A0ABV2H054_9HYPH</name>
<evidence type="ECO:0000256" key="1">
    <source>
        <dbReference type="ARBA" id="ARBA00007435"/>
    </source>
</evidence>
<dbReference type="InterPro" id="IPR050190">
    <property type="entry name" value="UPF0213_domain"/>
</dbReference>
<evidence type="ECO:0000259" key="2">
    <source>
        <dbReference type="PROSITE" id="PS50164"/>
    </source>
</evidence>
<comment type="similarity">
    <text evidence="1">Belongs to the UPF0213 family.</text>
</comment>
<evidence type="ECO:0000313" key="4">
    <source>
        <dbReference type="Proteomes" id="UP001549204"/>
    </source>
</evidence>
<comment type="caution">
    <text evidence="3">The sequence shown here is derived from an EMBL/GenBank/DDBJ whole genome shotgun (WGS) entry which is preliminary data.</text>
</comment>
<reference evidence="3 4" key="1">
    <citation type="submission" date="2024-06" db="EMBL/GenBank/DDBJ databases">
        <title>Genomic Encyclopedia of Type Strains, Phase IV (KMG-IV): sequencing the most valuable type-strain genomes for metagenomic binning, comparative biology and taxonomic classification.</title>
        <authorList>
            <person name="Goeker M."/>
        </authorList>
    </citation>
    <scope>NUCLEOTIDE SEQUENCE [LARGE SCALE GENOMIC DNA]</scope>
    <source>
        <strain evidence="3 4">DSM 100022</strain>
    </source>
</reference>
<dbReference type="CDD" id="cd10449">
    <property type="entry name" value="GIY-YIG_SLX1_like"/>
    <property type="match status" value="1"/>
</dbReference>
<dbReference type="Gene3D" id="3.40.1440.10">
    <property type="entry name" value="GIY-YIG endonuclease"/>
    <property type="match status" value="1"/>
</dbReference>
<accession>A0ABV2H054</accession>
<dbReference type="EMBL" id="JBEPMC010000048">
    <property type="protein sequence ID" value="MET3583908.1"/>
    <property type="molecule type" value="Genomic_DNA"/>
</dbReference>
<dbReference type="SUPFAM" id="SSF82771">
    <property type="entry name" value="GIY-YIG endonuclease"/>
    <property type="match status" value="1"/>
</dbReference>
<gene>
    <name evidence="3" type="ORF">ABID19_006979</name>
</gene>
<keyword evidence="3" id="KW-0255">Endonuclease</keyword>
<keyword evidence="3" id="KW-0540">Nuclease</keyword>
<dbReference type="PANTHER" id="PTHR34477:SF5">
    <property type="entry name" value="BSL5627 PROTEIN"/>
    <property type="match status" value="1"/>
</dbReference>
<dbReference type="PANTHER" id="PTHR34477">
    <property type="entry name" value="UPF0213 PROTEIN YHBQ"/>
    <property type="match status" value="1"/>
</dbReference>
<proteinExistence type="inferred from homology"/>
<protein>
    <submittedName>
        <fullName evidence="3">GIY-YIG superfamily endonuclease</fullName>
    </submittedName>
</protein>
<sequence>MWYVYLLESTAAEGERYIGVTSDLKRRIVEHNAGKSNHTSKFMPWRIVTYVAFSNQANATSFERYLKSGSGHAFANKRLW</sequence>
<dbReference type="Proteomes" id="UP001549204">
    <property type="component" value="Unassembled WGS sequence"/>
</dbReference>
<organism evidence="3 4">
    <name type="scientific">Mesorhizobium robiniae</name>
    <dbReference type="NCBI Taxonomy" id="559315"/>
    <lineage>
        <taxon>Bacteria</taxon>
        <taxon>Pseudomonadati</taxon>
        <taxon>Pseudomonadota</taxon>
        <taxon>Alphaproteobacteria</taxon>
        <taxon>Hyphomicrobiales</taxon>
        <taxon>Phyllobacteriaceae</taxon>
        <taxon>Mesorhizobium</taxon>
    </lineage>
</organism>
<dbReference type="Pfam" id="PF01541">
    <property type="entry name" value="GIY-YIG"/>
    <property type="match status" value="1"/>
</dbReference>
<evidence type="ECO:0000313" key="3">
    <source>
        <dbReference type="EMBL" id="MET3583908.1"/>
    </source>
</evidence>
<keyword evidence="4" id="KW-1185">Reference proteome</keyword>
<feature type="domain" description="GIY-YIG" evidence="2">
    <location>
        <begin position="1"/>
        <end position="80"/>
    </location>
</feature>
<dbReference type="InterPro" id="IPR000305">
    <property type="entry name" value="GIY-YIG_endonuc"/>
</dbReference>